<dbReference type="EMBL" id="JAPWTK010000071">
    <property type="protein sequence ID" value="KAJ8952251.1"/>
    <property type="molecule type" value="Genomic_DNA"/>
</dbReference>
<organism evidence="2 3">
    <name type="scientific">Aromia moschata</name>
    <dbReference type="NCBI Taxonomy" id="1265417"/>
    <lineage>
        <taxon>Eukaryota</taxon>
        <taxon>Metazoa</taxon>
        <taxon>Ecdysozoa</taxon>
        <taxon>Arthropoda</taxon>
        <taxon>Hexapoda</taxon>
        <taxon>Insecta</taxon>
        <taxon>Pterygota</taxon>
        <taxon>Neoptera</taxon>
        <taxon>Endopterygota</taxon>
        <taxon>Coleoptera</taxon>
        <taxon>Polyphaga</taxon>
        <taxon>Cucujiformia</taxon>
        <taxon>Chrysomeloidea</taxon>
        <taxon>Cerambycidae</taxon>
        <taxon>Cerambycinae</taxon>
        <taxon>Callichromatini</taxon>
        <taxon>Aromia</taxon>
    </lineage>
</organism>
<evidence type="ECO:0000313" key="2">
    <source>
        <dbReference type="EMBL" id="KAJ8952251.1"/>
    </source>
</evidence>
<proteinExistence type="predicted"/>
<reference evidence="2" key="1">
    <citation type="journal article" date="2023" name="Insect Mol. Biol.">
        <title>Genome sequencing provides insights into the evolution of gene families encoding plant cell wall-degrading enzymes in longhorned beetles.</title>
        <authorList>
            <person name="Shin N.R."/>
            <person name="Okamura Y."/>
            <person name="Kirsch R."/>
            <person name="Pauchet Y."/>
        </authorList>
    </citation>
    <scope>NUCLEOTIDE SEQUENCE</scope>
    <source>
        <strain evidence="2">AMC_N1</strain>
    </source>
</reference>
<feature type="compositionally biased region" description="Low complexity" evidence="1">
    <location>
        <begin position="260"/>
        <end position="271"/>
    </location>
</feature>
<sequence length="279" mass="31169">MGGNRSAWTQEGVSQISAQGARFESVEAVKAKAMEFLNQLTEADFQHCCQQWKSRMERCRDRQGSTLKAKKLLLHLKTMYLAYFVLFQKTIGGNFVSAGFHGHRLMTQCTEYSVLRVTSEESDKVTGVAENIEPLKLCNERARRVKFPLMSYEGLWKLSICGGPRAPTPVAPLCIRPCSARTLTVLLIGYGNVIDGRRCGFQFLPLPYRTNAKRSASLQEGRVNKKEQPVAQGDRMSHSGDSRLSDKEMSEKNSAKRKSPSVSSTPETVSPRVLLCTNQ</sequence>
<comment type="caution">
    <text evidence="2">The sequence shown here is derived from an EMBL/GenBank/DDBJ whole genome shotgun (WGS) entry which is preliminary data.</text>
</comment>
<evidence type="ECO:0000313" key="3">
    <source>
        <dbReference type="Proteomes" id="UP001162162"/>
    </source>
</evidence>
<feature type="compositionally biased region" description="Basic and acidic residues" evidence="1">
    <location>
        <begin position="235"/>
        <end position="254"/>
    </location>
</feature>
<dbReference type="Proteomes" id="UP001162162">
    <property type="component" value="Unassembled WGS sequence"/>
</dbReference>
<gene>
    <name evidence="2" type="ORF">NQ318_007410</name>
</gene>
<keyword evidence="3" id="KW-1185">Reference proteome</keyword>
<feature type="region of interest" description="Disordered" evidence="1">
    <location>
        <begin position="215"/>
        <end position="279"/>
    </location>
</feature>
<evidence type="ECO:0000256" key="1">
    <source>
        <dbReference type="SAM" id="MobiDB-lite"/>
    </source>
</evidence>
<protein>
    <submittedName>
        <fullName evidence="2">Uncharacterized protein</fullName>
    </submittedName>
</protein>
<dbReference type="AlphaFoldDB" id="A0AAV8YKI1"/>
<name>A0AAV8YKI1_9CUCU</name>
<accession>A0AAV8YKI1</accession>